<feature type="transmembrane region" description="Helical" evidence="9">
    <location>
        <begin position="92"/>
        <end position="115"/>
    </location>
</feature>
<evidence type="ECO:0000256" key="9">
    <source>
        <dbReference type="SAM" id="Phobius"/>
    </source>
</evidence>
<name>A0A7W9EWG2_9SPHN</name>
<sequence length="623" mass="65482">MTDPDKTAGYQDVLTGSRDGPPAAGAANVPHSAVPELRSLLAVAVGALVVAALYFGQDVLIPITLAVMLSFVLSPVVSMLQRLRMPRAPAVIVAVLVALGLLGAVGTLIGSQAAALADNAPQYARTIETKVQGVQAFAVGRLASITQGLGGHRPSGSAATPVAGRAALSQQNRAVPVRLVEERTSPFTIAKTVLSPILGPLETTILVLIVAIFILMQKEDLRDRMIRLFGSSDLHRTTRAMDDAGQRLSRYFLSQLAVNTCFGLVIGIGLWLIGVPSPAMWGVMAGLLRFVPYIGSLIAAVAPAALAAAVDPGWTMTVEVVALFFIVEPLTGYVVEPLLYGHSTGLSPVSVIVSAIFWTWLWGPIGLIMSTPLTLCLVVLGRHVKSLEFFDVLLGDRPALTPVETFYQRVLANNPDEALAHAEALLADRPLVDYYDDVALAGLKLAVEDQARGTIDPAREVAMTRTMQHVVAELAEHADAGTAPVVPAGKVACVAGHGPFDEVVTAMLAQLLGARGVTATTVANGQTSREEIVSLDLSDIAVIAVSYLEVSGSPAQLRYLIKRLRAKAPSARIVVGLWPQGEAALSDAAIQHTIGSDRYVGSLKDALQAIAEEATPHAAVKAA</sequence>
<protein>
    <submittedName>
        <fullName evidence="10">Putative PurR-regulated permease PerM</fullName>
    </submittedName>
</protein>
<feature type="transmembrane region" description="Helical" evidence="9">
    <location>
        <begin position="251"/>
        <end position="273"/>
    </location>
</feature>
<feature type="transmembrane region" description="Helical" evidence="9">
    <location>
        <begin position="293"/>
        <end position="310"/>
    </location>
</feature>
<keyword evidence="5 9" id="KW-0812">Transmembrane</keyword>
<dbReference type="AlphaFoldDB" id="A0A7W9EWG2"/>
<feature type="transmembrane region" description="Helical" evidence="9">
    <location>
        <begin position="317"/>
        <end position="335"/>
    </location>
</feature>
<keyword evidence="7 9" id="KW-0472">Membrane</keyword>
<evidence type="ECO:0000313" key="10">
    <source>
        <dbReference type="EMBL" id="MBB5715687.1"/>
    </source>
</evidence>
<dbReference type="Proteomes" id="UP000546200">
    <property type="component" value="Unassembled WGS sequence"/>
</dbReference>
<dbReference type="PANTHER" id="PTHR21716">
    <property type="entry name" value="TRANSMEMBRANE PROTEIN"/>
    <property type="match status" value="1"/>
</dbReference>
<feature type="transmembrane region" description="Helical" evidence="9">
    <location>
        <begin position="37"/>
        <end position="55"/>
    </location>
</feature>
<keyword evidence="11" id="KW-1185">Reference proteome</keyword>
<feature type="transmembrane region" description="Helical" evidence="9">
    <location>
        <begin position="197"/>
        <end position="216"/>
    </location>
</feature>
<feature type="region of interest" description="Disordered" evidence="8">
    <location>
        <begin position="1"/>
        <end position="28"/>
    </location>
</feature>
<accession>A0A7W9EWG2</accession>
<evidence type="ECO:0000256" key="1">
    <source>
        <dbReference type="ARBA" id="ARBA00004651"/>
    </source>
</evidence>
<evidence type="ECO:0000256" key="2">
    <source>
        <dbReference type="ARBA" id="ARBA00009773"/>
    </source>
</evidence>
<organism evidence="10 11">
    <name type="scientific">Sphingomonas aerophila</name>
    <dbReference type="NCBI Taxonomy" id="1344948"/>
    <lineage>
        <taxon>Bacteria</taxon>
        <taxon>Pseudomonadati</taxon>
        <taxon>Pseudomonadota</taxon>
        <taxon>Alphaproteobacteria</taxon>
        <taxon>Sphingomonadales</taxon>
        <taxon>Sphingomonadaceae</taxon>
        <taxon>Sphingomonas</taxon>
    </lineage>
</organism>
<dbReference type="EMBL" id="JACIJK010000007">
    <property type="protein sequence ID" value="MBB5715687.1"/>
    <property type="molecule type" value="Genomic_DNA"/>
</dbReference>
<dbReference type="Pfam" id="PF01594">
    <property type="entry name" value="AI-2E_transport"/>
    <property type="match status" value="1"/>
</dbReference>
<evidence type="ECO:0000256" key="4">
    <source>
        <dbReference type="ARBA" id="ARBA00022475"/>
    </source>
</evidence>
<dbReference type="GO" id="GO:0055085">
    <property type="term" value="P:transmembrane transport"/>
    <property type="evidence" value="ECO:0007669"/>
    <property type="project" value="TreeGrafter"/>
</dbReference>
<comment type="subcellular location">
    <subcellularLocation>
        <location evidence="1">Cell membrane</location>
        <topology evidence="1">Multi-pass membrane protein</topology>
    </subcellularLocation>
</comment>
<dbReference type="PANTHER" id="PTHR21716:SF53">
    <property type="entry name" value="PERMEASE PERM-RELATED"/>
    <property type="match status" value="1"/>
</dbReference>
<feature type="transmembrane region" description="Helical" evidence="9">
    <location>
        <begin position="61"/>
        <end position="80"/>
    </location>
</feature>
<dbReference type="InterPro" id="IPR002549">
    <property type="entry name" value="AI-2E-like"/>
</dbReference>
<gene>
    <name evidence="10" type="ORF">FHS94_002542</name>
</gene>
<keyword evidence="3" id="KW-0813">Transport</keyword>
<evidence type="ECO:0000256" key="5">
    <source>
        <dbReference type="ARBA" id="ARBA00022692"/>
    </source>
</evidence>
<proteinExistence type="inferred from homology"/>
<evidence type="ECO:0000313" key="11">
    <source>
        <dbReference type="Proteomes" id="UP000546200"/>
    </source>
</evidence>
<feature type="transmembrane region" description="Helical" evidence="9">
    <location>
        <begin position="355"/>
        <end position="380"/>
    </location>
</feature>
<keyword evidence="4" id="KW-1003">Cell membrane</keyword>
<keyword evidence="6 9" id="KW-1133">Transmembrane helix</keyword>
<comment type="similarity">
    <text evidence="2">Belongs to the autoinducer-2 exporter (AI-2E) (TC 2.A.86) family.</text>
</comment>
<evidence type="ECO:0000256" key="7">
    <source>
        <dbReference type="ARBA" id="ARBA00023136"/>
    </source>
</evidence>
<reference evidence="10 11" key="1">
    <citation type="submission" date="2020-08" db="EMBL/GenBank/DDBJ databases">
        <title>Genomic Encyclopedia of Type Strains, Phase IV (KMG-IV): sequencing the most valuable type-strain genomes for metagenomic binning, comparative biology and taxonomic classification.</title>
        <authorList>
            <person name="Goeker M."/>
        </authorList>
    </citation>
    <scope>NUCLEOTIDE SEQUENCE [LARGE SCALE GENOMIC DNA]</scope>
    <source>
        <strain evidence="10 11">DSM 100044</strain>
    </source>
</reference>
<dbReference type="RefSeq" id="WP_221234745.1">
    <property type="nucleotide sequence ID" value="NZ_JACIJK010000007.1"/>
</dbReference>
<dbReference type="GO" id="GO:0005886">
    <property type="term" value="C:plasma membrane"/>
    <property type="evidence" value="ECO:0007669"/>
    <property type="project" value="UniProtKB-SubCell"/>
</dbReference>
<evidence type="ECO:0000256" key="6">
    <source>
        <dbReference type="ARBA" id="ARBA00022989"/>
    </source>
</evidence>
<evidence type="ECO:0000256" key="3">
    <source>
        <dbReference type="ARBA" id="ARBA00022448"/>
    </source>
</evidence>
<evidence type="ECO:0000256" key="8">
    <source>
        <dbReference type="SAM" id="MobiDB-lite"/>
    </source>
</evidence>
<comment type="caution">
    <text evidence="10">The sequence shown here is derived from an EMBL/GenBank/DDBJ whole genome shotgun (WGS) entry which is preliminary data.</text>
</comment>